<dbReference type="Proteomes" id="UP000694915">
    <property type="component" value="Chromosome 10"/>
</dbReference>
<evidence type="ECO:0000256" key="5">
    <source>
        <dbReference type="ARBA" id="ARBA00022702"/>
    </source>
</evidence>
<dbReference type="PROSITE" id="PS00262">
    <property type="entry name" value="INSULIN"/>
    <property type="match status" value="1"/>
</dbReference>
<evidence type="ECO:0000256" key="2">
    <source>
        <dbReference type="ARBA" id="ARBA00009034"/>
    </source>
</evidence>
<comment type="similarity">
    <text evidence="2">Belongs to the insulin family.</text>
</comment>
<dbReference type="SUPFAM" id="SSF56994">
    <property type="entry name" value="Insulin-like"/>
    <property type="match status" value="1"/>
</dbReference>
<dbReference type="InterPro" id="IPR051777">
    <property type="entry name" value="Insulin-like_neuro_ligands"/>
</dbReference>
<feature type="domain" description="Insulin-like" evidence="8">
    <location>
        <begin position="52"/>
        <end position="158"/>
    </location>
</feature>
<dbReference type="InterPro" id="IPR022353">
    <property type="entry name" value="Insulin_CS"/>
</dbReference>
<dbReference type="PANTHER" id="PTHR20968">
    <property type="entry name" value="ILGF DOMAIN-CONTAINING PROTEIN"/>
    <property type="match status" value="1"/>
</dbReference>
<gene>
    <name evidence="10" type="primary">Insl5</name>
</gene>
<dbReference type="GeneID" id="101996983"/>
<dbReference type="PANTHER" id="PTHR20968:SF2">
    <property type="entry name" value="INSULIN-LIKE PEPTIDE INSL5"/>
    <property type="match status" value="1"/>
</dbReference>
<organism evidence="9 10">
    <name type="scientific">Microtus ochrogaster</name>
    <name type="common">Prairie vole</name>
    <dbReference type="NCBI Taxonomy" id="79684"/>
    <lineage>
        <taxon>Eukaryota</taxon>
        <taxon>Metazoa</taxon>
        <taxon>Chordata</taxon>
        <taxon>Craniata</taxon>
        <taxon>Vertebrata</taxon>
        <taxon>Euteleostomi</taxon>
        <taxon>Mammalia</taxon>
        <taxon>Eutheria</taxon>
        <taxon>Euarchontoglires</taxon>
        <taxon>Glires</taxon>
        <taxon>Rodentia</taxon>
        <taxon>Myomorpha</taxon>
        <taxon>Muroidea</taxon>
        <taxon>Cricetidae</taxon>
        <taxon>Arvicolinae</taxon>
        <taxon>Microtus</taxon>
    </lineage>
</organism>
<dbReference type="SMART" id="SM00078">
    <property type="entry name" value="IlGF"/>
    <property type="match status" value="1"/>
</dbReference>
<keyword evidence="9" id="KW-1185">Reference proteome</keyword>
<protein>
    <submittedName>
        <fullName evidence="10">Insulin-like peptide INSL5</fullName>
    </submittedName>
</protein>
<reference evidence="10" key="1">
    <citation type="submission" date="2025-08" db="UniProtKB">
        <authorList>
            <consortium name="RefSeq"/>
        </authorList>
    </citation>
    <scope>IDENTIFICATION</scope>
</reference>
<evidence type="ECO:0000313" key="9">
    <source>
        <dbReference type="Proteomes" id="UP000694915"/>
    </source>
</evidence>
<name>A0ABM1U7F6_MICOH</name>
<comment type="subunit">
    <text evidence="3">Heterodimer of a B chain and an A chain linked by two disulfide bonds.</text>
</comment>
<feature type="region of interest" description="Disordered" evidence="7">
    <location>
        <begin position="78"/>
        <end position="100"/>
    </location>
</feature>
<evidence type="ECO:0000256" key="3">
    <source>
        <dbReference type="ARBA" id="ARBA00011207"/>
    </source>
</evidence>
<keyword evidence="5" id="KW-0372">Hormone</keyword>
<comment type="subcellular location">
    <subcellularLocation>
        <location evidence="1">Secreted</location>
    </subcellularLocation>
</comment>
<dbReference type="CDD" id="cd04365">
    <property type="entry name" value="IlGF_relaxin_like"/>
    <property type="match status" value="1"/>
</dbReference>
<evidence type="ECO:0000256" key="7">
    <source>
        <dbReference type="SAM" id="MobiDB-lite"/>
    </source>
</evidence>
<evidence type="ECO:0000259" key="8">
    <source>
        <dbReference type="SMART" id="SM00078"/>
    </source>
</evidence>
<keyword evidence="6" id="KW-1015">Disulfide bond</keyword>
<dbReference type="RefSeq" id="XP_026637918.1">
    <property type="nucleotide sequence ID" value="XM_026782117.1"/>
</dbReference>
<evidence type="ECO:0000256" key="6">
    <source>
        <dbReference type="ARBA" id="ARBA00023157"/>
    </source>
</evidence>
<evidence type="ECO:0000256" key="1">
    <source>
        <dbReference type="ARBA" id="ARBA00004613"/>
    </source>
</evidence>
<dbReference type="InterPro" id="IPR036438">
    <property type="entry name" value="Insulin-like_sf"/>
</dbReference>
<evidence type="ECO:0000256" key="4">
    <source>
        <dbReference type="ARBA" id="ARBA00022525"/>
    </source>
</evidence>
<proteinExistence type="inferred from homology"/>
<accession>A0ABM1U7F6</accession>
<keyword evidence="4" id="KW-0964">Secreted</keyword>
<sequence>MAQEGEVTSSIHWVLLTAPVLTFSGSMRGPTLALFLFSVLLTAVQARSRETVKLCGLDYVRTVVYICASSRWRRHLEEAPPTQRAQPRSHFHLPDRQETSKETLEHKLPEMDFSGQELVQDPQTPVERFWQWKKYSVMSKRDLCCTEGCSMTELSTLC</sequence>
<evidence type="ECO:0000313" key="10">
    <source>
        <dbReference type="RefSeq" id="XP_026637918.1"/>
    </source>
</evidence>
<dbReference type="InterPro" id="IPR016179">
    <property type="entry name" value="Insulin-like"/>
</dbReference>